<gene>
    <name evidence="9" type="ORF">I4J89_24395</name>
</gene>
<sequence>MAGTTRVVIVGAGFAGVACARRLAAEPRAQVTLLDRNGYHQFQPLLYQIATAELAPRDIRFELDEMFARHANVETRTGDVVSIDPHTPSVTLADDSTVPADVLVLGAGAQPNFFHTPGAEQHTLPLYSLDDAERVRGRLLELFRDAAAKAELIDDGALTFVVVGGGPTGVETAGALAEIVHDVMPHVYPHLAIAGARVILVDLGHTVLTAFSDDAHGYAVKQLKRRGVELRLGVPVKEVTADGVTLNDGTEIKTRLVVWGGGQMAAPLAFRSGLPQGRGGRIDVRPDLTVPGFPKVYALGDIANIPAADGEALPQLGSVAQQAGDWAAGNIIADIEGEHRQPFHYRDKGIMAMIGRKAAVAEIGPHRHELKGRFAFAAWLGVHAQLLANAGAEMRAFAAWLDDFYLRPAHRSAELLDPATIDQPRIRKGD</sequence>
<dbReference type="Gene3D" id="3.50.50.100">
    <property type="match status" value="1"/>
</dbReference>
<evidence type="ECO:0000259" key="8">
    <source>
        <dbReference type="Pfam" id="PF07992"/>
    </source>
</evidence>
<dbReference type="RefSeq" id="WP_196416367.1">
    <property type="nucleotide sequence ID" value="NZ_JADQTO010000011.1"/>
</dbReference>
<keyword evidence="10" id="KW-1185">Reference proteome</keyword>
<feature type="domain" description="FAD/NAD(P)-binding" evidence="8">
    <location>
        <begin position="6"/>
        <end position="324"/>
    </location>
</feature>
<evidence type="ECO:0000256" key="6">
    <source>
        <dbReference type="ARBA" id="ARBA00023027"/>
    </source>
</evidence>
<dbReference type="Pfam" id="PF07992">
    <property type="entry name" value="Pyr_redox_2"/>
    <property type="match status" value="1"/>
</dbReference>
<dbReference type="EMBL" id="JADQTO010000011">
    <property type="protein sequence ID" value="MBG0564593.1"/>
    <property type="molecule type" value="Genomic_DNA"/>
</dbReference>
<comment type="similarity">
    <text evidence="1">Belongs to the NADH dehydrogenase family.</text>
</comment>
<dbReference type="PROSITE" id="PS51257">
    <property type="entry name" value="PROKAR_LIPOPROTEIN"/>
    <property type="match status" value="1"/>
</dbReference>
<keyword evidence="4" id="KW-0274">FAD</keyword>
<comment type="caution">
    <text evidence="9">The sequence shown here is derived from an EMBL/GenBank/DDBJ whole genome shotgun (WGS) entry which is preliminary data.</text>
</comment>
<keyword evidence="6" id="KW-0520">NAD</keyword>
<comment type="catalytic activity">
    <reaction evidence="7">
        <text>a quinone + NADH + H(+) = a quinol + NAD(+)</text>
        <dbReference type="Rhea" id="RHEA:46160"/>
        <dbReference type="ChEBI" id="CHEBI:15378"/>
        <dbReference type="ChEBI" id="CHEBI:24646"/>
        <dbReference type="ChEBI" id="CHEBI:57540"/>
        <dbReference type="ChEBI" id="CHEBI:57945"/>
        <dbReference type="ChEBI" id="CHEBI:132124"/>
        <dbReference type="EC" id="1.6.5.9"/>
    </reaction>
</comment>
<evidence type="ECO:0000256" key="3">
    <source>
        <dbReference type="ARBA" id="ARBA00022630"/>
    </source>
</evidence>
<keyword evidence="3" id="KW-0285">Flavoprotein</keyword>
<dbReference type="GO" id="GO:0050136">
    <property type="term" value="F:NADH dehydrogenase (quinone) (non-electrogenic) activity"/>
    <property type="evidence" value="ECO:0007669"/>
    <property type="project" value="UniProtKB-EC"/>
</dbReference>
<dbReference type="EC" id="1.6.5.9" evidence="2"/>
<dbReference type="PRINTS" id="PR00411">
    <property type="entry name" value="PNDRDTASEI"/>
</dbReference>
<evidence type="ECO:0000256" key="1">
    <source>
        <dbReference type="ARBA" id="ARBA00005272"/>
    </source>
</evidence>
<dbReference type="InterPro" id="IPR036188">
    <property type="entry name" value="FAD/NAD-bd_sf"/>
</dbReference>
<dbReference type="PRINTS" id="PR00368">
    <property type="entry name" value="FADPNR"/>
</dbReference>
<keyword evidence="5" id="KW-0560">Oxidoreductase</keyword>
<accession>A0A931CCG4</accession>
<evidence type="ECO:0000256" key="4">
    <source>
        <dbReference type="ARBA" id="ARBA00022827"/>
    </source>
</evidence>
<evidence type="ECO:0000256" key="7">
    <source>
        <dbReference type="ARBA" id="ARBA00047599"/>
    </source>
</evidence>
<protein>
    <recommendedName>
        <fullName evidence="2">NADH:ubiquinone reductase (non-electrogenic)</fullName>
        <ecNumber evidence="2">1.6.5.9</ecNumber>
    </recommendedName>
</protein>
<dbReference type="Proteomes" id="UP000598146">
    <property type="component" value="Unassembled WGS sequence"/>
</dbReference>
<reference evidence="9" key="1">
    <citation type="submission" date="2020-11" db="EMBL/GenBank/DDBJ databases">
        <title>Isolation and identification of active actinomycetes.</title>
        <authorList>
            <person name="Sun X."/>
        </authorList>
    </citation>
    <scope>NUCLEOTIDE SEQUENCE</scope>
    <source>
        <strain evidence="9">NEAU-A11</strain>
    </source>
</reference>
<proteinExistence type="inferred from homology"/>
<evidence type="ECO:0000313" key="9">
    <source>
        <dbReference type="EMBL" id="MBG0564593.1"/>
    </source>
</evidence>
<name>A0A931CCG4_9ACTN</name>
<dbReference type="SUPFAM" id="SSF51905">
    <property type="entry name" value="FAD/NAD(P)-binding domain"/>
    <property type="match status" value="2"/>
</dbReference>
<dbReference type="InterPro" id="IPR023753">
    <property type="entry name" value="FAD/NAD-binding_dom"/>
</dbReference>
<dbReference type="InterPro" id="IPR045024">
    <property type="entry name" value="NDH-2"/>
</dbReference>
<organism evidence="9 10">
    <name type="scientific">Actinoplanes aureus</name>
    <dbReference type="NCBI Taxonomy" id="2792083"/>
    <lineage>
        <taxon>Bacteria</taxon>
        <taxon>Bacillati</taxon>
        <taxon>Actinomycetota</taxon>
        <taxon>Actinomycetes</taxon>
        <taxon>Micromonosporales</taxon>
        <taxon>Micromonosporaceae</taxon>
        <taxon>Actinoplanes</taxon>
    </lineage>
</organism>
<evidence type="ECO:0000256" key="5">
    <source>
        <dbReference type="ARBA" id="ARBA00023002"/>
    </source>
</evidence>
<dbReference type="AlphaFoldDB" id="A0A931CCG4"/>
<evidence type="ECO:0000313" key="10">
    <source>
        <dbReference type="Proteomes" id="UP000598146"/>
    </source>
</evidence>
<dbReference type="PANTHER" id="PTHR43706:SF47">
    <property type="entry name" value="EXTERNAL NADH-UBIQUINONE OXIDOREDUCTASE 1, MITOCHONDRIAL-RELATED"/>
    <property type="match status" value="1"/>
</dbReference>
<evidence type="ECO:0000256" key="2">
    <source>
        <dbReference type="ARBA" id="ARBA00012637"/>
    </source>
</evidence>
<dbReference type="PANTHER" id="PTHR43706">
    <property type="entry name" value="NADH DEHYDROGENASE"/>
    <property type="match status" value="1"/>
</dbReference>